<dbReference type="InterPro" id="IPR002187">
    <property type="entry name" value="N-reg_PII"/>
</dbReference>
<evidence type="ECO:0000313" key="2">
    <source>
        <dbReference type="Proteomes" id="UP000324143"/>
    </source>
</evidence>
<dbReference type="InterPro" id="IPR011322">
    <property type="entry name" value="N-reg_PII-like_a/b"/>
</dbReference>
<organism evidence="1 2">
    <name type="scientific">Candidatus Mcinerneyibacterium aminivorans</name>
    <dbReference type="NCBI Taxonomy" id="2703815"/>
    <lineage>
        <taxon>Bacteria</taxon>
        <taxon>Candidatus Macinerneyibacteriota</taxon>
        <taxon>Candidatus Mcinerneyibacteria</taxon>
        <taxon>Candidatus Mcinerneyibacteriales</taxon>
        <taxon>Candidatus Mcinerneyibacteriaceae</taxon>
        <taxon>Candidatus Mcinerneyibacterium</taxon>
    </lineage>
</organism>
<comment type="caution">
    <text evidence="1">The sequence shown here is derived from an EMBL/GenBank/DDBJ whole genome shotgun (WGS) entry which is preliminary data.</text>
</comment>
<protein>
    <recommendedName>
        <fullName evidence="3">P-II family nitrogen regulator</fullName>
    </recommendedName>
</protein>
<reference evidence="1" key="1">
    <citation type="submission" date="2019-08" db="EMBL/GenBank/DDBJ databases">
        <title>Genomic characterization of a novel candidate phylum (ARYD3) from a high temperature, high salinity tertiary oil reservoir in north central Oklahoma, USA.</title>
        <authorList>
            <person name="Youssef N.H."/>
            <person name="Yadav A."/>
            <person name="Elshahed M.S."/>
        </authorList>
    </citation>
    <scope>NUCLEOTIDE SEQUENCE [LARGE SCALE GENOMIC DNA]</scope>
    <source>
        <strain evidence="1">ARYD3</strain>
    </source>
</reference>
<dbReference type="EMBL" id="VSIX01000029">
    <property type="protein sequence ID" value="TYB31783.1"/>
    <property type="molecule type" value="Genomic_DNA"/>
</dbReference>
<evidence type="ECO:0000313" key="1">
    <source>
        <dbReference type="EMBL" id="TYB31783.1"/>
    </source>
</evidence>
<evidence type="ECO:0008006" key="3">
    <source>
        <dbReference type="Google" id="ProtNLM"/>
    </source>
</evidence>
<dbReference type="GO" id="GO:0006808">
    <property type="term" value="P:regulation of nitrogen utilization"/>
    <property type="evidence" value="ECO:0007669"/>
    <property type="project" value="InterPro"/>
</dbReference>
<gene>
    <name evidence="1" type="ORF">FXF47_02615</name>
</gene>
<dbReference type="SUPFAM" id="SSF54913">
    <property type="entry name" value="GlnB-like"/>
    <property type="match status" value="1"/>
</dbReference>
<sequence length="105" mass="12023">MKKVSIIYSATIFEEMKKALEDIGIKAYSIIPTVYGKGLSTQPRFDSHVWPGKNQMIIIICDEKSSNLILDEVNQLRKKFPKEGIIGYIENIDDITEHEKINPLQ</sequence>
<dbReference type="GO" id="GO:0030234">
    <property type="term" value="F:enzyme regulator activity"/>
    <property type="evidence" value="ECO:0007669"/>
    <property type="project" value="InterPro"/>
</dbReference>
<dbReference type="Pfam" id="PF00543">
    <property type="entry name" value="P-II"/>
    <property type="match status" value="1"/>
</dbReference>
<accession>A0A5D0MJJ3</accession>
<keyword evidence="2" id="KW-1185">Reference proteome</keyword>
<dbReference type="NCBIfam" id="NF045581">
    <property type="entry name" value="PG0541_fam"/>
    <property type="match status" value="1"/>
</dbReference>
<dbReference type="Gene3D" id="3.30.70.120">
    <property type="match status" value="1"/>
</dbReference>
<name>A0A5D0MJJ3_9BACT</name>
<dbReference type="Proteomes" id="UP000324143">
    <property type="component" value="Unassembled WGS sequence"/>
</dbReference>
<dbReference type="AlphaFoldDB" id="A0A5D0MJJ3"/>
<proteinExistence type="predicted"/>
<dbReference type="InterPro" id="IPR015867">
    <property type="entry name" value="N-reg_PII/ATP_PRibTrfase_C"/>
</dbReference>